<dbReference type="Proteomes" id="UP000789342">
    <property type="component" value="Unassembled WGS sequence"/>
</dbReference>
<evidence type="ECO:0000313" key="2">
    <source>
        <dbReference type="Proteomes" id="UP000789342"/>
    </source>
</evidence>
<comment type="caution">
    <text evidence="1">The sequence shown here is derived from an EMBL/GenBank/DDBJ whole genome shotgun (WGS) entry which is preliminary data.</text>
</comment>
<gene>
    <name evidence="1" type="ORF">AMORRO_LOCUS11769</name>
</gene>
<feature type="non-terminal residue" evidence="1">
    <location>
        <position position="57"/>
    </location>
</feature>
<protein>
    <submittedName>
        <fullName evidence="1">18221_t:CDS:1</fullName>
    </submittedName>
</protein>
<sequence length="57" mass="6250">MRLCANDGIVWCAICVSPNTHFALRGISRVIIVNKVVDPTIRKPRGGGKYGFFSDEA</sequence>
<keyword evidence="2" id="KW-1185">Reference proteome</keyword>
<reference evidence="1" key="1">
    <citation type="submission" date="2021-06" db="EMBL/GenBank/DDBJ databases">
        <authorList>
            <person name="Kallberg Y."/>
            <person name="Tangrot J."/>
            <person name="Rosling A."/>
        </authorList>
    </citation>
    <scope>NUCLEOTIDE SEQUENCE</scope>
    <source>
        <strain evidence="1">CL551</strain>
    </source>
</reference>
<organism evidence="1 2">
    <name type="scientific">Acaulospora morrowiae</name>
    <dbReference type="NCBI Taxonomy" id="94023"/>
    <lineage>
        <taxon>Eukaryota</taxon>
        <taxon>Fungi</taxon>
        <taxon>Fungi incertae sedis</taxon>
        <taxon>Mucoromycota</taxon>
        <taxon>Glomeromycotina</taxon>
        <taxon>Glomeromycetes</taxon>
        <taxon>Diversisporales</taxon>
        <taxon>Acaulosporaceae</taxon>
        <taxon>Acaulospora</taxon>
    </lineage>
</organism>
<proteinExistence type="predicted"/>
<dbReference type="AlphaFoldDB" id="A0A9N9ETZ7"/>
<accession>A0A9N9ETZ7</accession>
<dbReference type="EMBL" id="CAJVPV010015790">
    <property type="protein sequence ID" value="CAG8694062.1"/>
    <property type="molecule type" value="Genomic_DNA"/>
</dbReference>
<name>A0A9N9ETZ7_9GLOM</name>
<evidence type="ECO:0000313" key="1">
    <source>
        <dbReference type="EMBL" id="CAG8694062.1"/>
    </source>
</evidence>